<dbReference type="HAMAP" id="MF_00245">
    <property type="entry name" value="UPF0122"/>
    <property type="match status" value="1"/>
</dbReference>
<comment type="function">
    <text evidence="2 3">Might take part in the signal recognition particle (SRP) pathway. This is inferred from the conservation of its genetic proximity to ftsY/ffh. May be a regulatory protein.</text>
</comment>
<dbReference type="InterPro" id="IPR036388">
    <property type="entry name" value="WH-like_DNA-bd_sf"/>
</dbReference>
<evidence type="ECO:0000313" key="5">
    <source>
        <dbReference type="EMBL" id="MFD2670141.1"/>
    </source>
</evidence>
<sequence length="112" mass="13142">MDALDKVTRINMLIDVYAPLLTDKQRAVLLYYYQDNYSLGEISDLVKTSRQAVFEHIKRAEQSLEDVEDKLGLLRKDESRRDTLQAMEHLLQDKHPETMALLAPYFRKLEQS</sequence>
<name>A0ABW5R5B9_9BACL</name>
<dbReference type="InterPro" id="IPR007394">
    <property type="entry name" value="UPF0122"/>
</dbReference>
<comment type="caution">
    <text evidence="5">The sequence shown here is derived from an EMBL/GenBank/DDBJ whole genome shotgun (WGS) entry which is preliminary data.</text>
</comment>
<dbReference type="PANTHER" id="PTHR40083:SF1">
    <property type="entry name" value="UPF0122 PROTEIN YLXM"/>
    <property type="match status" value="1"/>
</dbReference>
<reference evidence="6" key="1">
    <citation type="journal article" date="2019" name="Int. J. Syst. Evol. Microbiol.">
        <title>The Global Catalogue of Microorganisms (GCM) 10K type strain sequencing project: providing services to taxonomists for standard genome sequencing and annotation.</title>
        <authorList>
            <consortium name="The Broad Institute Genomics Platform"/>
            <consortium name="The Broad Institute Genome Sequencing Center for Infectious Disease"/>
            <person name="Wu L."/>
            <person name="Ma J."/>
        </authorList>
    </citation>
    <scope>NUCLEOTIDE SEQUENCE [LARGE SCALE GENOMIC DNA]</scope>
    <source>
        <strain evidence="6">KCTC 33676</strain>
    </source>
</reference>
<keyword evidence="6" id="KW-1185">Reference proteome</keyword>
<organism evidence="5 6">
    <name type="scientific">Marinicrinis sediminis</name>
    <dbReference type="NCBI Taxonomy" id="1652465"/>
    <lineage>
        <taxon>Bacteria</taxon>
        <taxon>Bacillati</taxon>
        <taxon>Bacillota</taxon>
        <taxon>Bacilli</taxon>
        <taxon>Bacillales</taxon>
        <taxon>Paenibacillaceae</taxon>
    </lineage>
</organism>
<accession>A0ABW5R5B9</accession>
<evidence type="ECO:0000256" key="3">
    <source>
        <dbReference type="HAMAP-Rule" id="MF_00245"/>
    </source>
</evidence>
<dbReference type="RefSeq" id="WP_379927480.1">
    <property type="nucleotide sequence ID" value="NZ_JBHUMM010000001.1"/>
</dbReference>
<dbReference type="InterPro" id="IPR013324">
    <property type="entry name" value="RNA_pol_sigma_r3/r4-like"/>
</dbReference>
<dbReference type="SUPFAM" id="SSF88659">
    <property type="entry name" value="Sigma3 and sigma4 domains of RNA polymerase sigma factors"/>
    <property type="match status" value="1"/>
</dbReference>
<evidence type="ECO:0000313" key="6">
    <source>
        <dbReference type="Proteomes" id="UP001597497"/>
    </source>
</evidence>
<proteinExistence type="inferred from homology"/>
<comment type="similarity">
    <text evidence="1 3">Belongs to the UPF0122 family.</text>
</comment>
<dbReference type="NCBIfam" id="NF045758">
    <property type="entry name" value="YlxM"/>
    <property type="match status" value="1"/>
</dbReference>
<evidence type="ECO:0000256" key="2">
    <source>
        <dbReference type="ARBA" id="ARBA00024764"/>
    </source>
</evidence>
<dbReference type="EMBL" id="JBHUMM010000001">
    <property type="protein sequence ID" value="MFD2670141.1"/>
    <property type="molecule type" value="Genomic_DNA"/>
</dbReference>
<evidence type="ECO:0000256" key="1">
    <source>
        <dbReference type="ARBA" id="ARBA00008720"/>
    </source>
</evidence>
<dbReference type="PANTHER" id="PTHR40083">
    <property type="entry name" value="UPF0122 PROTEIN CBO2450/CLC_2298"/>
    <property type="match status" value="1"/>
</dbReference>
<dbReference type="InterPro" id="IPR054831">
    <property type="entry name" value="UPF0122_fam_protein"/>
</dbReference>
<keyword evidence="5" id="KW-0238">DNA-binding</keyword>
<dbReference type="Gene3D" id="1.10.10.10">
    <property type="entry name" value="Winged helix-like DNA-binding domain superfamily/Winged helix DNA-binding domain"/>
    <property type="match status" value="1"/>
</dbReference>
<evidence type="ECO:0000256" key="4">
    <source>
        <dbReference type="SAM" id="Coils"/>
    </source>
</evidence>
<gene>
    <name evidence="5" type="primary">ylxM</name>
    <name evidence="5" type="ORF">ACFSUC_00795</name>
</gene>
<dbReference type="Proteomes" id="UP001597497">
    <property type="component" value="Unassembled WGS sequence"/>
</dbReference>
<dbReference type="Pfam" id="PF04297">
    <property type="entry name" value="UPF0122"/>
    <property type="match status" value="1"/>
</dbReference>
<feature type="coiled-coil region" evidence="4">
    <location>
        <begin position="50"/>
        <end position="77"/>
    </location>
</feature>
<keyword evidence="4" id="KW-0175">Coiled coil</keyword>
<protein>
    <recommendedName>
        <fullName evidence="3">UPF0122 protein ACFSUC_00795</fullName>
    </recommendedName>
</protein>
<dbReference type="GO" id="GO:0003677">
    <property type="term" value="F:DNA binding"/>
    <property type="evidence" value="ECO:0007669"/>
    <property type="project" value="UniProtKB-KW"/>
</dbReference>